<dbReference type="RefSeq" id="WP_018577378.1">
    <property type="nucleotide sequence ID" value="NZ_KB892401.1"/>
</dbReference>
<dbReference type="SUPFAM" id="SSF140931">
    <property type="entry name" value="Fic-like"/>
    <property type="match status" value="1"/>
</dbReference>
<organism evidence="2 3">
    <name type="scientific">Legionella shakespearei DSM 23087</name>
    <dbReference type="NCBI Taxonomy" id="1122169"/>
    <lineage>
        <taxon>Bacteria</taxon>
        <taxon>Pseudomonadati</taxon>
        <taxon>Pseudomonadota</taxon>
        <taxon>Gammaproteobacteria</taxon>
        <taxon>Legionellales</taxon>
        <taxon>Legionellaceae</taxon>
        <taxon>Legionella</taxon>
    </lineage>
</organism>
<feature type="domain" description="Fido" evidence="1">
    <location>
        <begin position="161"/>
        <end position="329"/>
    </location>
</feature>
<dbReference type="InterPro" id="IPR003812">
    <property type="entry name" value="Fido"/>
</dbReference>
<proteinExistence type="predicted"/>
<keyword evidence="3" id="KW-1185">Reference proteome</keyword>
<dbReference type="PROSITE" id="PS51459">
    <property type="entry name" value="FIDO"/>
    <property type="match status" value="1"/>
</dbReference>
<name>A0A0W0YZK3_9GAMM</name>
<evidence type="ECO:0000313" key="2">
    <source>
        <dbReference type="EMBL" id="KTD62290.1"/>
    </source>
</evidence>
<dbReference type="Gene3D" id="1.10.3290.10">
    <property type="entry name" value="Fido-like domain"/>
    <property type="match status" value="1"/>
</dbReference>
<dbReference type="eggNOG" id="ENOG5031E7Z">
    <property type="taxonomic scope" value="Bacteria"/>
</dbReference>
<dbReference type="EMBL" id="LNYW01000033">
    <property type="protein sequence ID" value="KTD62290.1"/>
    <property type="molecule type" value="Genomic_DNA"/>
</dbReference>
<dbReference type="PATRIC" id="fig|1122169.6.peg.1144"/>
<evidence type="ECO:0000313" key="3">
    <source>
        <dbReference type="Proteomes" id="UP000054600"/>
    </source>
</evidence>
<comment type="caution">
    <text evidence="2">The sequence shown here is derived from an EMBL/GenBank/DDBJ whole genome shotgun (WGS) entry which is preliminary data.</text>
</comment>
<accession>A0A0W0YZK3</accession>
<dbReference type="STRING" id="1122169.Lsha_0990"/>
<protein>
    <submittedName>
        <fullName evidence="2">Fic/DOC family protein</fullName>
    </submittedName>
</protein>
<gene>
    <name evidence="2" type="ORF">Lsha_0990</name>
</gene>
<sequence length="522" mass="58701">MRLFSDLKLFNPALAYTFEPESSPKALMSGEDMNETPFKFGQFDDMIEAYLYAEEVILPWIQEHGIEAITPELLEDWILNIHQRMGKTLLSLSEEKSGEYSKVLISRWHYGSNMMNMIGMYMAKLFNPMPSFAQFVSILVEEHKGLNRTDAAQFLKIMQRIAQQDDAPIHPSLKEKMRLEPPLVDFTLAINRLATAWHEDLLSAEDRKVVEKIVLFVDYPERLPAKMRAFTEAIVPQWKKLNKDDLDGVATFCSDLFPQFTHIHPFPNANGRTAVELMNIVLRSIGLPDILMRKPGDRGATTGSYAEAIACIEKDRAPLKAHLLKCIAEAQTKPFSDPVLEQLVATRMAANEISKQIWAIKPGYDLTKITARLVNYPILNLLDPNNNNHALLCSQLVLAISKEVLTELQNEVEKKKATAVSVTSVSLLKPTYDRAFLQSKMEELSGVAGWKITIKDALSIWRNCASESEAKTIVAELKQFGFCRAEVRTVQGTGGKIVLCDAIDQEKMKTASKSSVAEPLNP</sequence>
<dbReference type="AlphaFoldDB" id="A0A0W0YZK3"/>
<dbReference type="Proteomes" id="UP000054600">
    <property type="component" value="Unassembled WGS sequence"/>
</dbReference>
<evidence type="ECO:0000259" key="1">
    <source>
        <dbReference type="PROSITE" id="PS51459"/>
    </source>
</evidence>
<dbReference type="InterPro" id="IPR036597">
    <property type="entry name" value="Fido-like_dom_sf"/>
</dbReference>
<dbReference type="Pfam" id="PF02661">
    <property type="entry name" value="Fic"/>
    <property type="match status" value="1"/>
</dbReference>
<reference evidence="2 3" key="1">
    <citation type="submission" date="2015-11" db="EMBL/GenBank/DDBJ databases">
        <title>Genomic analysis of 38 Legionella species identifies large and diverse effector repertoires.</title>
        <authorList>
            <person name="Burstein D."/>
            <person name="Amaro F."/>
            <person name="Zusman T."/>
            <person name="Lifshitz Z."/>
            <person name="Cohen O."/>
            <person name="Gilbert J.A."/>
            <person name="Pupko T."/>
            <person name="Shuman H.A."/>
            <person name="Segal G."/>
        </authorList>
    </citation>
    <scope>NUCLEOTIDE SEQUENCE [LARGE SCALE GENOMIC DNA]</scope>
    <source>
        <strain evidence="2 3">ATCC 49655</strain>
    </source>
</reference>
<dbReference type="OrthoDB" id="9807853at2"/>